<dbReference type="EMBL" id="GIFC01016452">
    <property type="protein sequence ID" value="MXU98535.1"/>
    <property type="molecule type" value="Transcribed_RNA"/>
</dbReference>
<sequence>MSGGRNGSRGSCLELVALLVLLVFLLLLLFRDLLGGRLAVLPVRVDELGQPLEGVLPVVLHGLVGALLVQPDGGEALHLGVLQLVGRAVKLGNHQVRPLLLVLLRQLVVDRGQLLAVPAPGSVELDQDVLLLVEDHLVEVLVDEDLDGVPVPVLRQVLRQEALLQLAIQHVLNKCAHVLRREVVLLRLVLGHLALQLDKAHHGHLVLLEAEELEDALVVFIVHVDGDEEHLVAEVLGGLPVVLENVLEAGALLAHEEQVVQLDLSSEDCLGTLVGELYHQGQAVGLDEGLHAFGRHSTLHQAAALVKLLEEYDSILGDSQLLVDRVVGCDGKGVGVDGLRSL</sequence>
<proteinExistence type="predicted"/>
<name>A0A6B0VAC9_IXORI</name>
<protein>
    <submittedName>
        <fullName evidence="1">Putative secreted protein</fullName>
    </submittedName>
</protein>
<organism evidence="1">
    <name type="scientific">Ixodes ricinus</name>
    <name type="common">Common tick</name>
    <name type="synonym">Acarus ricinus</name>
    <dbReference type="NCBI Taxonomy" id="34613"/>
    <lineage>
        <taxon>Eukaryota</taxon>
        <taxon>Metazoa</taxon>
        <taxon>Ecdysozoa</taxon>
        <taxon>Arthropoda</taxon>
        <taxon>Chelicerata</taxon>
        <taxon>Arachnida</taxon>
        <taxon>Acari</taxon>
        <taxon>Parasitiformes</taxon>
        <taxon>Ixodida</taxon>
        <taxon>Ixodoidea</taxon>
        <taxon>Ixodidae</taxon>
        <taxon>Ixodinae</taxon>
        <taxon>Ixodes</taxon>
    </lineage>
</organism>
<reference evidence="1" key="1">
    <citation type="submission" date="2019-12" db="EMBL/GenBank/DDBJ databases">
        <title>An insight into the sialome of adult female Ixodes ricinus ticks feeding for 6 days.</title>
        <authorList>
            <person name="Perner J."/>
            <person name="Ribeiro J.M.C."/>
        </authorList>
    </citation>
    <scope>NUCLEOTIDE SEQUENCE</scope>
    <source>
        <strain evidence="1">Semi-engorged</strain>
        <tissue evidence="1">Salivary glands</tissue>
    </source>
</reference>
<accession>A0A6B0VAC9</accession>
<dbReference type="AlphaFoldDB" id="A0A6B0VAC9"/>
<evidence type="ECO:0000313" key="1">
    <source>
        <dbReference type="EMBL" id="MXU98535.1"/>
    </source>
</evidence>